<evidence type="ECO:0000256" key="1">
    <source>
        <dbReference type="ARBA" id="ARBA00010716"/>
    </source>
</evidence>
<dbReference type="SUPFAM" id="SSF51556">
    <property type="entry name" value="Metallo-dependent hydrolases"/>
    <property type="match status" value="1"/>
</dbReference>
<dbReference type="AlphaFoldDB" id="A0A6J6AHE6"/>
<dbReference type="EMBL" id="CAETWZ010000115">
    <property type="protein sequence ID" value="CAB4368269.1"/>
    <property type="molecule type" value="Genomic_DNA"/>
</dbReference>
<dbReference type="InterPro" id="IPR003764">
    <property type="entry name" value="GlcNAc_6-P_deAcase"/>
</dbReference>
<proteinExistence type="inferred from homology"/>
<keyword evidence="4" id="KW-0119">Carbohydrate metabolism</keyword>
<dbReference type="PANTHER" id="PTHR11113:SF14">
    <property type="entry name" value="N-ACETYLGLUCOSAMINE-6-PHOSPHATE DEACETYLASE"/>
    <property type="match status" value="1"/>
</dbReference>
<dbReference type="Pfam" id="PF01979">
    <property type="entry name" value="Amidohydro_1"/>
    <property type="match status" value="1"/>
</dbReference>
<sequence>MSLEISCRQFFDGDSLRGSHRLVIAESGIIESITPFAGTADVPLISPGFVDVQMNGFRDVNVSDASKEELQVLDNYLLSAGTTTWLGTIVTAPLERLTHSIQFLHSVVASREVAGFAGVHIEGPFLGNAPGAHDTKHIVAFDMKWISGLPQSIRMMTVAPEQDEAGTAIRALCDLGITVALGHSRPTKQQFEDAVDAGARMVTHLFNGMSGIHHRDPGLALWSLTNPKVAVGLIADLVHVQTDAVALAFQAAGTRVCLVSDSVAWMRPENSGGRIEIKDGAPRLPDGTLAGSSTPLGVCVQNAVQQCGVSLDRALASATSVPADTVGLTGVGRIRVGQPSDILALSEDLSVLKAWRRLPS</sequence>
<comment type="similarity">
    <text evidence="1">Belongs to the metallo-dependent hydrolases superfamily. NagA family.</text>
</comment>
<reference evidence="6" key="1">
    <citation type="submission" date="2020-05" db="EMBL/GenBank/DDBJ databases">
        <authorList>
            <person name="Chiriac C."/>
            <person name="Salcher M."/>
            <person name="Ghai R."/>
            <person name="Kavagutti S V."/>
        </authorList>
    </citation>
    <scope>NUCLEOTIDE SEQUENCE</scope>
</reference>
<dbReference type="PIRSF" id="PIRSF038994">
    <property type="entry name" value="NagA"/>
    <property type="match status" value="1"/>
</dbReference>
<keyword evidence="3" id="KW-0378">Hydrolase</keyword>
<organism evidence="6">
    <name type="scientific">freshwater metagenome</name>
    <dbReference type="NCBI Taxonomy" id="449393"/>
    <lineage>
        <taxon>unclassified sequences</taxon>
        <taxon>metagenomes</taxon>
        <taxon>ecological metagenomes</taxon>
    </lineage>
</organism>
<dbReference type="InterPro" id="IPR006680">
    <property type="entry name" value="Amidohydro-rel"/>
</dbReference>
<evidence type="ECO:0000256" key="2">
    <source>
        <dbReference type="ARBA" id="ARBA00022723"/>
    </source>
</evidence>
<evidence type="ECO:0000313" key="6">
    <source>
        <dbReference type="EMBL" id="CAB4368269.1"/>
    </source>
</evidence>
<evidence type="ECO:0000259" key="5">
    <source>
        <dbReference type="Pfam" id="PF01979"/>
    </source>
</evidence>
<gene>
    <name evidence="6" type="ORF">UFOPK4179_01067</name>
</gene>
<name>A0A6J6AHE6_9ZZZZ</name>
<dbReference type="PANTHER" id="PTHR11113">
    <property type="entry name" value="N-ACETYLGLUCOSAMINE-6-PHOSPHATE DEACETYLASE"/>
    <property type="match status" value="1"/>
</dbReference>
<keyword evidence="2" id="KW-0479">Metal-binding</keyword>
<dbReference type="Gene3D" id="3.20.20.140">
    <property type="entry name" value="Metal-dependent hydrolases"/>
    <property type="match status" value="1"/>
</dbReference>
<dbReference type="GO" id="GO:0008448">
    <property type="term" value="F:N-acetylglucosamine-6-phosphate deacetylase activity"/>
    <property type="evidence" value="ECO:0007669"/>
    <property type="project" value="InterPro"/>
</dbReference>
<accession>A0A6J6AHE6</accession>
<evidence type="ECO:0000256" key="3">
    <source>
        <dbReference type="ARBA" id="ARBA00022801"/>
    </source>
</evidence>
<evidence type="ECO:0000256" key="4">
    <source>
        <dbReference type="ARBA" id="ARBA00023277"/>
    </source>
</evidence>
<feature type="domain" description="Amidohydrolase-related" evidence="5">
    <location>
        <begin position="45"/>
        <end position="345"/>
    </location>
</feature>
<dbReference type="InterPro" id="IPR032466">
    <property type="entry name" value="Metal_Hydrolase"/>
</dbReference>
<dbReference type="InterPro" id="IPR011059">
    <property type="entry name" value="Metal-dep_hydrolase_composite"/>
</dbReference>
<dbReference type="GO" id="GO:0046872">
    <property type="term" value="F:metal ion binding"/>
    <property type="evidence" value="ECO:0007669"/>
    <property type="project" value="UniProtKB-KW"/>
</dbReference>
<dbReference type="Gene3D" id="2.30.40.10">
    <property type="entry name" value="Urease, subunit C, domain 1"/>
    <property type="match status" value="1"/>
</dbReference>
<dbReference type="GO" id="GO:0006046">
    <property type="term" value="P:N-acetylglucosamine catabolic process"/>
    <property type="evidence" value="ECO:0007669"/>
    <property type="project" value="TreeGrafter"/>
</dbReference>
<protein>
    <submittedName>
        <fullName evidence="6">Unannotated protein</fullName>
    </submittedName>
</protein>